<evidence type="ECO:0000259" key="1">
    <source>
        <dbReference type="PROSITE" id="PS50114"/>
    </source>
</evidence>
<feature type="domain" description="GATA-type" evidence="1">
    <location>
        <begin position="8"/>
        <end position="38"/>
    </location>
</feature>
<dbReference type="GO" id="GO:0006355">
    <property type="term" value="P:regulation of DNA-templated transcription"/>
    <property type="evidence" value="ECO:0007669"/>
    <property type="project" value="InterPro"/>
</dbReference>
<feature type="non-terminal residue" evidence="2">
    <location>
        <position position="88"/>
    </location>
</feature>
<dbReference type="SUPFAM" id="SSF57716">
    <property type="entry name" value="Glucocorticoid receptor-like (DNA-binding domain)"/>
    <property type="match status" value="1"/>
</dbReference>
<dbReference type="GO" id="GO:0043565">
    <property type="term" value="F:sequence-specific DNA binding"/>
    <property type="evidence" value="ECO:0007669"/>
    <property type="project" value="InterPro"/>
</dbReference>
<accession>A0A0F9EMT5</accession>
<sequence>MGKINCNYEDEITCPHCGYKDTDSWETQESGETSCNSCSKKFHVEIEHSTTYSSSCGEDDNACDFVDQPTENHPDYQECSRCENTHFK</sequence>
<proteinExistence type="predicted"/>
<dbReference type="InterPro" id="IPR000679">
    <property type="entry name" value="Znf_GATA"/>
</dbReference>
<dbReference type="InterPro" id="IPR013088">
    <property type="entry name" value="Znf_NHR/GATA"/>
</dbReference>
<dbReference type="AlphaFoldDB" id="A0A0F9EMT5"/>
<dbReference type="PROSITE" id="PS50114">
    <property type="entry name" value="GATA_ZN_FINGER_2"/>
    <property type="match status" value="1"/>
</dbReference>
<name>A0A0F9EMT5_9ZZZZ</name>
<protein>
    <recommendedName>
        <fullName evidence="1">GATA-type domain-containing protein</fullName>
    </recommendedName>
</protein>
<dbReference type="EMBL" id="LAZR01026815">
    <property type="protein sequence ID" value="KKL67571.1"/>
    <property type="molecule type" value="Genomic_DNA"/>
</dbReference>
<comment type="caution">
    <text evidence="2">The sequence shown here is derived from an EMBL/GenBank/DDBJ whole genome shotgun (WGS) entry which is preliminary data.</text>
</comment>
<gene>
    <name evidence="2" type="ORF">LCGC14_2133600</name>
</gene>
<dbReference type="Gene3D" id="3.30.50.10">
    <property type="entry name" value="Erythroid Transcription Factor GATA-1, subunit A"/>
    <property type="match status" value="1"/>
</dbReference>
<dbReference type="GO" id="GO:0008270">
    <property type="term" value="F:zinc ion binding"/>
    <property type="evidence" value="ECO:0007669"/>
    <property type="project" value="InterPro"/>
</dbReference>
<organism evidence="2">
    <name type="scientific">marine sediment metagenome</name>
    <dbReference type="NCBI Taxonomy" id="412755"/>
    <lineage>
        <taxon>unclassified sequences</taxon>
        <taxon>metagenomes</taxon>
        <taxon>ecological metagenomes</taxon>
    </lineage>
</organism>
<evidence type="ECO:0000313" key="2">
    <source>
        <dbReference type="EMBL" id="KKL67571.1"/>
    </source>
</evidence>
<reference evidence="2" key="1">
    <citation type="journal article" date="2015" name="Nature">
        <title>Complex archaea that bridge the gap between prokaryotes and eukaryotes.</title>
        <authorList>
            <person name="Spang A."/>
            <person name="Saw J.H."/>
            <person name="Jorgensen S.L."/>
            <person name="Zaremba-Niedzwiedzka K."/>
            <person name="Martijn J."/>
            <person name="Lind A.E."/>
            <person name="van Eijk R."/>
            <person name="Schleper C."/>
            <person name="Guy L."/>
            <person name="Ettema T.J."/>
        </authorList>
    </citation>
    <scope>NUCLEOTIDE SEQUENCE</scope>
</reference>